<keyword evidence="4 7" id="KW-0812">Transmembrane</keyword>
<keyword evidence="3" id="KW-0808">Transferase</keyword>
<gene>
    <name evidence="9" type="ORF">H8700_07600</name>
</gene>
<evidence type="ECO:0000313" key="10">
    <source>
        <dbReference type="Proteomes" id="UP000637513"/>
    </source>
</evidence>
<keyword evidence="10" id="KW-1185">Reference proteome</keyword>
<organism evidence="9 10">
    <name type="scientific">Jutongia hominis</name>
    <dbReference type="NCBI Taxonomy" id="2763664"/>
    <lineage>
        <taxon>Bacteria</taxon>
        <taxon>Bacillati</taxon>
        <taxon>Bacillota</taxon>
        <taxon>Clostridia</taxon>
        <taxon>Lachnospirales</taxon>
        <taxon>Lachnospiraceae</taxon>
        <taxon>Jutongia</taxon>
    </lineage>
</organism>
<dbReference type="PANTHER" id="PTHR48090">
    <property type="entry name" value="UNDECAPRENYL-PHOSPHATE 4-DEOXY-4-FORMAMIDO-L-ARABINOSE TRANSFERASE-RELATED"/>
    <property type="match status" value="1"/>
</dbReference>
<dbReference type="Proteomes" id="UP000637513">
    <property type="component" value="Unassembled WGS sequence"/>
</dbReference>
<evidence type="ECO:0000313" key="9">
    <source>
        <dbReference type="EMBL" id="MBC8557571.1"/>
    </source>
</evidence>
<dbReference type="InterPro" id="IPR001173">
    <property type="entry name" value="Glyco_trans_2-like"/>
</dbReference>
<dbReference type="EMBL" id="JACRSW010000030">
    <property type="protein sequence ID" value="MBC8557571.1"/>
    <property type="molecule type" value="Genomic_DNA"/>
</dbReference>
<evidence type="ECO:0000256" key="1">
    <source>
        <dbReference type="ARBA" id="ARBA00004141"/>
    </source>
</evidence>
<proteinExistence type="predicted"/>
<dbReference type="Gene3D" id="3.90.550.10">
    <property type="entry name" value="Spore Coat Polysaccharide Biosynthesis Protein SpsA, Chain A"/>
    <property type="match status" value="1"/>
</dbReference>
<feature type="domain" description="Glycosyltransferase 2-like" evidence="8">
    <location>
        <begin position="7"/>
        <end position="164"/>
    </location>
</feature>
<comment type="caution">
    <text evidence="9">The sequence shown here is derived from an EMBL/GenBank/DDBJ whole genome shotgun (WGS) entry which is preliminary data.</text>
</comment>
<feature type="transmembrane region" description="Helical" evidence="7">
    <location>
        <begin position="232"/>
        <end position="252"/>
    </location>
</feature>
<evidence type="ECO:0000256" key="3">
    <source>
        <dbReference type="ARBA" id="ARBA00022679"/>
    </source>
</evidence>
<comment type="subcellular location">
    <subcellularLocation>
        <location evidence="1">Membrane</location>
        <topology evidence="1">Multi-pass membrane protein</topology>
    </subcellularLocation>
</comment>
<protein>
    <submittedName>
        <fullName evidence="9">Glycosyltransferase family 2 protein</fullName>
    </submittedName>
</protein>
<reference evidence="9 10" key="1">
    <citation type="submission" date="2020-08" db="EMBL/GenBank/DDBJ databases">
        <title>Genome public.</title>
        <authorList>
            <person name="Liu C."/>
            <person name="Sun Q."/>
        </authorList>
    </citation>
    <scope>NUCLEOTIDE SEQUENCE [LARGE SCALE GENOMIC DNA]</scope>
    <source>
        <strain evidence="9 10">BX3</strain>
    </source>
</reference>
<evidence type="ECO:0000256" key="4">
    <source>
        <dbReference type="ARBA" id="ARBA00022692"/>
    </source>
</evidence>
<dbReference type="PANTHER" id="PTHR48090:SF1">
    <property type="entry name" value="PROPHAGE BACTOPRENOL GLUCOSYL TRANSFERASE HOMOLOG"/>
    <property type="match status" value="1"/>
</dbReference>
<evidence type="ECO:0000259" key="8">
    <source>
        <dbReference type="Pfam" id="PF00535"/>
    </source>
</evidence>
<dbReference type="Pfam" id="PF00535">
    <property type="entry name" value="Glycos_transf_2"/>
    <property type="match status" value="1"/>
</dbReference>
<evidence type="ECO:0000256" key="6">
    <source>
        <dbReference type="ARBA" id="ARBA00023136"/>
    </source>
</evidence>
<accession>A0ABR7MUU9</accession>
<dbReference type="InterPro" id="IPR029044">
    <property type="entry name" value="Nucleotide-diphossugar_trans"/>
</dbReference>
<keyword evidence="6 7" id="KW-0472">Membrane</keyword>
<dbReference type="SUPFAM" id="SSF53448">
    <property type="entry name" value="Nucleotide-diphospho-sugar transferases"/>
    <property type="match status" value="1"/>
</dbReference>
<evidence type="ECO:0000256" key="2">
    <source>
        <dbReference type="ARBA" id="ARBA00022676"/>
    </source>
</evidence>
<keyword evidence="2" id="KW-0328">Glycosyltransferase</keyword>
<feature type="transmembrane region" description="Helical" evidence="7">
    <location>
        <begin position="264"/>
        <end position="289"/>
    </location>
</feature>
<evidence type="ECO:0000256" key="5">
    <source>
        <dbReference type="ARBA" id="ARBA00022989"/>
    </source>
</evidence>
<dbReference type="CDD" id="cd04187">
    <property type="entry name" value="DPM1_like_bac"/>
    <property type="match status" value="1"/>
</dbReference>
<sequence length="320" mass="36078">MKDKKISAVVSVYNEELSLRHFYQVTSEILEKCAWDYEIVFVNDGSQDKSMEILTEFAQANEKVKVVNFARNFGHEAAMIAGIDHAGGDGIVCMDADLQHPPESIPAIIEKFEEGYEVISMIRTKNEGAGVIKKITSAAFYRVLNMMSPVKFENNSSDFFAISKNVAEVLRQDYREKVRYLRGYVQSVGFKKTTLEFEARDREAGESKYSIRKLMHFSINALCSFSDLPLKLGIYSGIFVALCGVILMIYTIVNKFVYGAPGGYSTIIVALCFMFAITLIIIGIIGEYISILFAEIKDRPIYIVHNVLNDDKAEKEEDTH</sequence>
<evidence type="ECO:0000256" key="7">
    <source>
        <dbReference type="SAM" id="Phobius"/>
    </source>
</evidence>
<name>A0ABR7MUU9_9FIRM</name>
<keyword evidence="5 7" id="KW-1133">Transmembrane helix</keyword>
<dbReference type="RefSeq" id="WP_249304869.1">
    <property type="nucleotide sequence ID" value="NZ_JACRSW010000030.1"/>
</dbReference>
<dbReference type="InterPro" id="IPR050256">
    <property type="entry name" value="Glycosyltransferase_2"/>
</dbReference>